<sequence>MPFKLSFFSRFIFSLLLWNISRVEAQSLDAYLEGFYASRQRVNLEKVYLSLERDIFLEEDQILFHGVTVSSFDHRISDLSIGLHVEILSLEGEVLQSAKFRLENGIAHGLIDFSLAPGNYILMAYSDVMKDLSAAFFKGFTVLDKTGKFPSKDSESILLEVFPEGGKLIGKMDGFLVIKASDASGRGVSTQGEIFTQNGEKAGYFETNAWGLTKIPFQPKTGESYYLKENQWEGKKFPLPEIQEKGTTCKLANIKSAERIVFEIQSNEVAPDDSLTVFIFNFQSPLVLNQYQLGEGSLTVNVPYGILEKGVHQLQVHDQAGQILVKRLFFIEEEKKAWEMGVDLSESGVEVNFPDDLPTTISFGVLRFSYAESDDSMYSLGDFLELRSMFLSDMYVPKGYDITDRSELLDQTLITIDRSHLDLPENKKTSTSSYDVGISYAVQFRNQRKNTPLANQQVEYFSEALPGFVGEGETDEEGIMEVLHLNFMDSALFHFSIPDKKVRGFELQLLNQQHGSRKEVLPQRVLFPSTKEEDDLSGLLNQQALVKIPNNTLIDYELEEFTLEVDKRNYDHRYRSSRMFGNQGGKRKKVDDSLTRHPHPLKLTENMGVKLVSTPTGGYRTADGLAIYWDGMRLTPATLIDNYSARSVEEVEVFQGGPIMFYSKQSETINEYDPSKLTLKGYQSFPAYAPNRLIGSSVFHPLSKDEDNALSITIDLESIISVSYEGLDENGEKYHVLKKMK</sequence>
<evidence type="ECO:0000313" key="2">
    <source>
        <dbReference type="EMBL" id="EKB47728.1"/>
    </source>
</evidence>
<name>K1LBM2_CECL9</name>
<keyword evidence="3" id="KW-1185">Reference proteome</keyword>
<organism evidence="2 3">
    <name type="scientific">Cecembia lonarensis (strain CCUG 58316 / KCTC 22772 / LW9)</name>
    <dbReference type="NCBI Taxonomy" id="1225176"/>
    <lineage>
        <taxon>Bacteria</taxon>
        <taxon>Pseudomonadati</taxon>
        <taxon>Bacteroidota</taxon>
        <taxon>Cytophagia</taxon>
        <taxon>Cytophagales</taxon>
        <taxon>Cyclobacteriaceae</taxon>
        <taxon>Cecembia</taxon>
    </lineage>
</organism>
<dbReference type="OrthoDB" id="679547at2"/>
<dbReference type="Proteomes" id="UP000004478">
    <property type="component" value="Unassembled WGS sequence"/>
</dbReference>
<accession>K1LBM2</accession>
<protein>
    <recommendedName>
        <fullName evidence="4">MG2 domain protein</fullName>
    </recommendedName>
</protein>
<evidence type="ECO:0000256" key="1">
    <source>
        <dbReference type="SAM" id="MobiDB-lite"/>
    </source>
</evidence>
<evidence type="ECO:0000313" key="3">
    <source>
        <dbReference type="Proteomes" id="UP000004478"/>
    </source>
</evidence>
<proteinExistence type="predicted"/>
<dbReference type="AlphaFoldDB" id="K1LBM2"/>
<dbReference type="EMBL" id="AMGM01000097">
    <property type="protein sequence ID" value="EKB47728.1"/>
    <property type="molecule type" value="Genomic_DNA"/>
</dbReference>
<evidence type="ECO:0008006" key="4">
    <source>
        <dbReference type="Google" id="ProtNLM"/>
    </source>
</evidence>
<feature type="region of interest" description="Disordered" evidence="1">
    <location>
        <begin position="577"/>
        <end position="599"/>
    </location>
</feature>
<gene>
    <name evidence="2" type="ORF">B879_03674</name>
</gene>
<reference evidence="2 3" key="1">
    <citation type="journal article" date="2012" name="J. Bacteriol.">
        <title>Draft Genome Sequence of Cecembia lonarensis Strain LW9T, Isolated from Lonar Lake, a Haloalkaline Lake in India.</title>
        <authorList>
            <person name="Shivaji S."/>
            <person name="Ara S."/>
            <person name="Singh A."/>
            <person name="Pinnaka A.K."/>
        </authorList>
    </citation>
    <scope>NUCLEOTIDE SEQUENCE [LARGE SCALE GENOMIC DNA]</scope>
    <source>
        <strain evidence="2 3">LW9</strain>
    </source>
</reference>
<comment type="caution">
    <text evidence="2">The sequence shown here is derived from an EMBL/GenBank/DDBJ whole genome shotgun (WGS) entry which is preliminary data.</text>
</comment>
<dbReference type="RefSeq" id="WP_009186687.1">
    <property type="nucleotide sequence ID" value="NZ_AMGM01000097.1"/>
</dbReference>